<feature type="compositionally biased region" description="Basic and acidic residues" evidence="1">
    <location>
        <begin position="28"/>
        <end position="42"/>
    </location>
</feature>
<organism evidence="2 3">
    <name type="scientific">Chiloscyllium punctatum</name>
    <name type="common">Brownbanded bambooshark</name>
    <name type="synonym">Hemiscyllium punctatum</name>
    <dbReference type="NCBI Taxonomy" id="137246"/>
    <lineage>
        <taxon>Eukaryota</taxon>
        <taxon>Metazoa</taxon>
        <taxon>Chordata</taxon>
        <taxon>Craniata</taxon>
        <taxon>Vertebrata</taxon>
        <taxon>Chondrichthyes</taxon>
        <taxon>Elasmobranchii</taxon>
        <taxon>Galeomorphii</taxon>
        <taxon>Galeoidea</taxon>
        <taxon>Orectolobiformes</taxon>
        <taxon>Hemiscylliidae</taxon>
        <taxon>Chiloscyllium</taxon>
    </lineage>
</organism>
<reference evidence="2 3" key="1">
    <citation type="journal article" date="2018" name="Nat. Ecol. Evol.">
        <title>Shark genomes provide insights into elasmobranch evolution and the origin of vertebrates.</title>
        <authorList>
            <person name="Hara Y"/>
            <person name="Yamaguchi K"/>
            <person name="Onimaru K"/>
            <person name="Kadota M"/>
            <person name="Koyanagi M"/>
            <person name="Keeley SD"/>
            <person name="Tatsumi K"/>
            <person name="Tanaka K"/>
            <person name="Motone F"/>
            <person name="Kageyama Y"/>
            <person name="Nozu R"/>
            <person name="Adachi N"/>
            <person name="Nishimura O"/>
            <person name="Nakagawa R"/>
            <person name="Tanegashima C"/>
            <person name="Kiyatake I"/>
            <person name="Matsumoto R"/>
            <person name="Murakumo K"/>
            <person name="Nishida K"/>
            <person name="Terakita A"/>
            <person name="Kuratani S"/>
            <person name="Sato K"/>
            <person name="Hyodo S Kuraku.S."/>
        </authorList>
    </citation>
    <scope>NUCLEOTIDE SEQUENCE [LARGE SCALE GENOMIC DNA]</scope>
</reference>
<feature type="compositionally biased region" description="Gly residues" evidence="1">
    <location>
        <begin position="43"/>
        <end position="53"/>
    </location>
</feature>
<feature type="compositionally biased region" description="Basic and acidic residues" evidence="1">
    <location>
        <begin position="1"/>
        <end position="15"/>
    </location>
</feature>
<evidence type="ECO:0000313" key="3">
    <source>
        <dbReference type="Proteomes" id="UP000287033"/>
    </source>
</evidence>
<comment type="caution">
    <text evidence="2">The sequence shown here is derived from an EMBL/GenBank/DDBJ whole genome shotgun (WGS) entry which is preliminary data.</text>
</comment>
<feature type="region of interest" description="Disordered" evidence="1">
    <location>
        <begin position="1"/>
        <end position="53"/>
    </location>
</feature>
<keyword evidence="3" id="KW-1185">Reference proteome</keyword>
<evidence type="ECO:0000313" key="2">
    <source>
        <dbReference type="EMBL" id="GCC44655.1"/>
    </source>
</evidence>
<proteinExistence type="predicted"/>
<dbReference type="Proteomes" id="UP000287033">
    <property type="component" value="Unassembled WGS sequence"/>
</dbReference>
<name>A0A401TPT9_CHIPU</name>
<protein>
    <submittedName>
        <fullName evidence="2">Uncharacterized protein</fullName>
    </submittedName>
</protein>
<accession>A0A401TPT9</accession>
<feature type="non-terminal residue" evidence="2">
    <location>
        <position position="53"/>
    </location>
</feature>
<dbReference type="EMBL" id="BEZZ01133561">
    <property type="protein sequence ID" value="GCC44655.1"/>
    <property type="molecule type" value="Genomic_DNA"/>
</dbReference>
<evidence type="ECO:0000256" key="1">
    <source>
        <dbReference type="SAM" id="MobiDB-lite"/>
    </source>
</evidence>
<dbReference type="AlphaFoldDB" id="A0A401TPT9"/>
<sequence>MEDRGSVLRRGRSDGGFRNQEGGAGQSREGDAVPVCEKDKSEGNGGGCNRFEE</sequence>
<gene>
    <name evidence="2" type="ORF">chiPu_0028527</name>
</gene>